<dbReference type="InterPro" id="IPR036249">
    <property type="entry name" value="Thioredoxin-like_sf"/>
</dbReference>
<dbReference type="RefSeq" id="WP_320004783.1">
    <property type="nucleotide sequence ID" value="NZ_JAUHJS010000006.1"/>
</dbReference>
<dbReference type="Pfam" id="PF11009">
    <property type="entry name" value="BrxC"/>
    <property type="match status" value="1"/>
</dbReference>
<sequence>MEWKKINSVEQIEEIKKASAENPVLIFKHSTSCSISAMALNRLERTWTDAASEKVSPYYLDLLAYRPISSQIAQEFGIEHQSPQVLLIKNGVCIYDESHYGISLSGILQKV</sequence>
<dbReference type="NCBIfam" id="TIGR04019">
    <property type="entry name" value="B_thiol_YtxJ"/>
    <property type="match status" value="1"/>
</dbReference>
<proteinExistence type="predicted"/>
<evidence type="ECO:0000313" key="2">
    <source>
        <dbReference type="Proteomes" id="UP001168552"/>
    </source>
</evidence>
<dbReference type="SUPFAM" id="SSF52833">
    <property type="entry name" value="Thioredoxin-like"/>
    <property type="match status" value="1"/>
</dbReference>
<dbReference type="Proteomes" id="UP001168552">
    <property type="component" value="Unassembled WGS sequence"/>
</dbReference>
<protein>
    <submittedName>
        <fullName evidence="1">Bacillithiol system redox-active protein YtxJ</fullName>
    </submittedName>
</protein>
<name>A0ABT8F6X7_9BACT</name>
<evidence type="ECO:0000313" key="1">
    <source>
        <dbReference type="EMBL" id="MDN4166246.1"/>
    </source>
</evidence>
<comment type="caution">
    <text evidence="1">The sequence shown here is derived from an EMBL/GenBank/DDBJ whole genome shotgun (WGS) entry which is preliminary data.</text>
</comment>
<dbReference type="InterPro" id="IPR022551">
    <property type="entry name" value="BrxC"/>
</dbReference>
<gene>
    <name evidence="1" type="primary">ytxJ</name>
    <name evidence="1" type="ORF">QWY31_12090</name>
</gene>
<reference evidence="1" key="1">
    <citation type="submission" date="2023-06" db="EMBL/GenBank/DDBJ databases">
        <title>Cytophagales bacterium Strain LB-30, isolated from soil.</title>
        <authorList>
            <person name="Liu B."/>
        </authorList>
    </citation>
    <scope>NUCLEOTIDE SEQUENCE</scope>
    <source>
        <strain evidence="1">LB-30</strain>
    </source>
</reference>
<organism evidence="1 2">
    <name type="scientific">Shiella aurantiaca</name>
    <dbReference type="NCBI Taxonomy" id="3058365"/>
    <lineage>
        <taxon>Bacteria</taxon>
        <taxon>Pseudomonadati</taxon>
        <taxon>Bacteroidota</taxon>
        <taxon>Cytophagia</taxon>
        <taxon>Cytophagales</taxon>
        <taxon>Shiellaceae</taxon>
        <taxon>Shiella</taxon>
    </lineage>
</organism>
<dbReference type="EMBL" id="JAUHJS010000006">
    <property type="protein sequence ID" value="MDN4166246.1"/>
    <property type="molecule type" value="Genomic_DNA"/>
</dbReference>
<dbReference type="Gene3D" id="3.40.30.10">
    <property type="entry name" value="Glutaredoxin"/>
    <property type="match status" value="1"/>
</dbReference>
<accession>A0ABT8F6X7</accession>
<keyword evidence="2" id="KW-1185">Reference proteome</keyword>